<evidence type="ECO:0000256" key="1">
    <source>
        <dbReference type="SAM" id="Phobius"/>
    </source>
</evidence>
<reference evidence="2" key="1">
    <citation type="submission" date="2017-05" db="EMBL/GenBank/DDBJ databases">
        <authorList>
            <person name="Varghese N."/>
            <person name="Submissions S."/>
        </authorList>
    </citation>
    <scope>NUCLEOTIDE SEQUENCE</scope>
    <source>
        <strain evidence="2">DSM 45262</strain>
    </source>
</reference>
<keyword evidence="1" id="KW-0472">Membrane</keyword>
<dbReference type="Proteomes" id="UP001157946">
    <property type="component" value="Unassembled WGS sequence"/>
</dbReference>
<accession>A0AA46AFV1</accession>
<evidence type="ECO:0000313" key="2">
    <source>
        <dbReference type="EMBL" id="SMP22291.1"/>
    </source>
</evidence>
<feature type="transmembrane region" description="Helical" evidence="1">
    <location>
        <begin position="6"/>
        <end position="25"/>
    </location>
</feature>
<gene>
    <name evidence="2" type="ORF">SAMN06265361_10432</name>
</gene>
<keyword evidence="1" id="KW-0812">Transmembrane</keyword>
<proteinExistence type="predicted"/>
<protein>
    <submittedName>
        <fullName evidence="2">Uncharacterized protein</fullName>
    </submittedName>
</protein>
<name>A0AA46AFV1_9BACL</name>
<evidence type="ECO:0000313" key="3">
    <source>
        <dbReference type="Proteomes" id="UP001157946"/>
    </source>
</evidence>
<organism evidence="2 3">
    <name type="scientific">Laceyella tengchongensis</name>
    <dbReference type="NCBI Taxonomy" id="574699"/>
    <lineage>
        <taxon>Bacteria</taxon>
        <taxon>Bacillati</taxon>
        <taxon>Bacillota</taxon>
        <taxon>Bacilli</taxon>
        <taxon>Bacillales</taxon>
        <taxon>Thermoactinomycetaceae</taxon>
        <taxon>Laceyella</taxon>
    </lineage>
</organism>
<dbReference type="RefSeq" id="WP_123827487.1">
    <property type="nucleotide sequence ID" value="NZ_FXTU01000004.1"/>
</dbReference>
<dbReference type="EMBL" id="FXTU01000004">
    <property type="protein sequence ID" value="SMP22291.1"/>
    <property type="molecule type" value="Genomic_DNA"/>
</dbReference>
<comment type="caution">
    <text evidence="2">The sequence shown here is derived from an EMBL/GenBank/DDBJ whole genome shotgun (WGS) entry which is preliminary data.</text>
</comment>
<dbReference type="AlphaFoldDB" id="A0AA46AFV1"/>
<sequence>MNRKLIGLLIITCVLVGGGFYYFGFMKSDDITGKWMYTGNSDSCPPFISFHDTNKFTMTGAGDESYITFTSTITEIEKNHYKFAGKIKGKSGFEIIHGKLLIKEFKGDYMDIQLNKDECKSYIKEQ</sequence>
<keyword evidence="3" id="KW-1185">Reference proteome</keyword>
<keyword evidence="1" id="KW-1133">Transmembrane helix</keyword>